<reference evidence="1" key="1">
    <citation type="submission" date="2017-11" db="EMBL/GenBank/DDBJ databases">
        <title>Comparative genomic and phylogenomic analyses of the family Idiomarinaceae.</title>
        <authorList>
            <person name="Liu Y."/>
            <person name="Shao Z."/>
        </authorList>
    </citation>
    <scope>NUCLEOTIDE SEQUENCE</scope>
    <source>
        <strain evidence="1">PIN1</strain>
    </source>
</reference>
<sequence length="257" mass="29602">MESLLQPIRQFLHCDTPKAWIEVACKPENLPALLIDHLVCELKAAQSAMLLIRRYAVDTASGDALLAWLKPYEDFTYRMQGDWRQLADHERLTKAMLPKRESPYSQELIDKMVLLIKEELHHFYQVLEIMDELGIPYENISSSRYARGMLRHVRTHEPATLIDKLICGAYIEARSCERFAALAPHVDARLSRFYVSLLRSEARHFEDYLTLAEQIAGHSISERVQFFGEIEAQLIKAPDTEFRFHSGVVESVETVGN</sequence>
<name>A0ACD2HIP3_9GAMM</name>
<dbReference type="Proteomes" id="UP000293092">
    <property type="component" value="Unassembled WGS sequence"/>
</dbReference>
<gene>
    <name evidence="1" type="ORF">CWI82_03540</name>
</gene>
<comment type="caution">
    <text evidence="1">The sequence shown here is derived from an EMBL/GenBank/DDBJ whole genome shotgun (WGS) entry which is preliminary data.</text>
</comment>
<protein>
    <submittedName>
        <fullName evidence="1">tRNA-(Ms[2]io[6]A)-hydroxylase</fullName>
    </submittedName>
</protein>
<keyword evidence="2" id="KW-1185">Reference proteome</keyword>
<evidence type="ECO:0000313" key="2">
    <source>
        <dbReference type="Proteomes" id="UP000293092"/>
    </source>
</evidence>
<organism evidence="1 2">
    <name type="scientific">Pseudidiomarina tainanensis</name>
    <dbReference type="NCBI Taxonomy" id="502365"/>
    <lineage>
        <taxon>Bacteria</taxon>
        <taxon>Pseudomonadati</taxon>
        <taxon>Pseudomonadota</taxon>
        <taxon>Gammaproteobacteria</taxon>
        <taxon>Alteromonadales</taxon>
        <taxon>Idiomarinaceae</taxon>
        <taxon>Pseudidiomarina</taxon>
    </lineage>
</organism>
<dbReference type="EMBL" id="PIQJ01000001">
    <property type="protein sequence ID" value="RZQ56388.1"/>
    <property type="molecule type" value="Genomic_DNA"/>
</dbReference>
<accession>A0ACD2HIP3</accession>
<proteinExistence type="predicted"/>
<evidence type="ECO:0000313" key="1">
    <source>
        <dbReference type="EMBL" id="RZQ56388.1"/>
    </source>
</evidence>